<dbReference type="HOGENOM" id="CLU_171507_1_1_1"/>
<dbReference type="AlphaFoldDB" id="A0A0C3FFT1"/>
<gene>
    <name evidence="2" type="ORF">PILCRDRAFT_51413</name>
</gene>
<dbReference type="OrthoDB" id="2430314at2759"/>
<evidence type="ECO:0000313" key="2">
    <source>
        <dbReference type="EMBL" id="KIM78659.1"/>
    </source>
</evidence>
<reference evidence="2 3" key="1">
    <citation type="submission" date="2014-04" db="EMBL/GenBank/DDBJ databases">
        <authorList>
            <consortium name="DOE Joint Genome Institute"/>
            <person name="Kuo A."/>
            <person name="Tarkka M."/>
            <person name="Buscot F."/>
            <person name="Kohler A."/>
            <person name="Nagy L.G."/>
            <person name="Floudas D."/>
            <person name="Copeland A."/>
            <person name="Barry K.W."/>
            <person name="Cichocki N."/>
            <person name="Veneault-Fourrey C."/>
            <person name="LaButti K."/>
            <person name="Lindquist E.A."/>
            <person name="Lipzen A."/>
            <person name="Lundell T."/>
            <person name="Morin E."/>
            <person name="Murat C."/>
            <person name="Sun H."/>
            <person name="Tunlid A."/>
            <person name="Henrissat B."/>
            <person name="Grigoriev I.V."/>
            <person name="Hibbett D.S."/>
            <person name="Martin F."/>
            <person name="Nordberg H.P."/>
            <person name="Cantor M.N."/>
            <person name="Hua S.X."/>
        </authorList>
    </citation>
    <scope>NUCLEOTIDE SEQUENCE [LARGE SCALE GENOMIC DNA]</scope>
    <source>
        <strain evidence="2 3">F 1598</strain>
    </source>
</reference>
<proteinExistence type="predicted"/>
<evidence type="ECO:0000259" key="1">
    <source>
        <dbReference type="Pfam" id="PF26138"/>
    </source>
</evidence>
<protein>
    <recommendedName>
        <fullName evidence="1">DUF8040 domain-containing protein</fullName>
    </recommendedName>
</protein>
<keyword evidence="3" id="KW-1185">Reference proteome</keyword>
<reference evidence="3" key="2">
    <citation type="submission" date="2015-01" db="EMBL/GenBank/DDBJ databases">
        <title>Evolutionary Origins and Diversification of the Mycorrhizal Mutualists.</title>
        <authorList>
            <consortium name="DOE Joint Genome Institute"/>
            <consortium name="Mycorrhizal Genomics Consortium"/>
            <person name="Kohler A."/>
            <person name="Kuo A."/>
            <person name="Nagy L.G."/>
            <person name="Floudas D."/>
            <person name="Copeland A."/>
            <person name="Barry K.W."/>
            <person name="Cichocki N."/>
            <person name="Veneault-Fourrey C."/>
            <person name="LaButti K."/>
            <person name="Lindquist E.A."/>
            <person name="Lipzen A."/>
            <person name="Lundell T."/>
            <person name="Morin E."/>
            <person name="Murat C."/>
            <person name="Riley R."/>
            <person name="Ohm R."/>
            <person name="Sun H."/>
            <person name="Tunlid A."/>
            <person name="Henrissat B."/>
            <person name="Grigoriev I.V."/>
            <person name="Hibbett D.S."/>
            <person name="Martin F."/>
        </authorList>
    </citation>
    <scope>NUCLEOTIDE SEQUENCE [LARGE SCALE GENOMIC DNA]</scope>
    <source>
        <strain evidence="3">F 1598</strain>
    </source>
</reference>
<evidence type="ECO:0000313" key="3">
    <source>
        <dbReference type="Proteomes" id="UP000054166"/>
    </source>
</evidence>
<dbReference type="InParanoid" id="A0A0C3FFT1"/>
<dbReference type="EMBL" id="KN833015">
    <property type="protein sequence ID" value="KIM78659.1"/>
    <property type="molecule type" value="Genomic_DNA"/>
</dbReference>
<sequence length="53" mass="6066">LMELLAGNPDWIRCELGVSHNVFAALISELWEMGYGNSKYVSLEEQLAIFLYM</sequence>
<feature type="non-terminal residue" evidence="2">
    <location>
        <position position="1"/>
    </location>
</feature>
<dbReference type="InterPro" id="IPR058353">
    <property type="entry name" value="DUF8040"/>
</dbReference>
<dbReference type="Proteomes" id="UP000054166">
    <property type="component" value="Unassembled WGS sequence"/>
</dbReference>
<accession>A0A0C3FFT1</accession>
<dbReference type="Pfam" id="PF26138">
    <property type="entry name" value="DUF8040"/>
    <property type="match status" value="1"/>
</dbReference>
<name>A0A0C3FFT1_PILCF</name>
<feature type="domain" description="DUF8040" evidence="1">
    <location>
        <begin position="2"/>
        <end position="53"/>
    </location>
</feature>
<feature type="non-terminal residue" evidence="2">
    <location>
        <position position="53"/>
    </location>
</feature>
<organism evidence="2 3">
    <name type="scientific">Piloderma croceum (strain F 1598)</name>
    <dbReference type="NCBI Taxonomy" id="765440"/>
    <lineage>
        <taxon>Eukaryota</taxon>
        <taxon>Fungi</taxon>
        <taxon>Dikarya</taxon>
        <taxon>Basidiomycota</taxon>
        <taxon>Agaricomycotina</taxon>
        <taxon>Agaricomycetes</taxon>
        <taxon>Agaricomycetidae</taxon>
        <taxon>Atheliales</taxon>
        <taxon>Atheliaceae</taxon>
        <taxon>Piloderma</taxon>
    </lineage>
</organism>